<reference evidence="2" key="1">
    <citation type="submission" date="2021-01" db="EMBL/GenBank/DDBJ databases">
        <authorList>
            <person name="Corre E."/>
            <person name="Pelletier E."/>
            <person name="Niang G."/>
            <person name="Scheremetjew M."/>
            <person name="Finn R."/>
            <person name="Kale V."/>
            <person name="Holt S."/>
            <person name="Cochrane G."/>
            <person name="Meng A."/>
            <person name="Brown T."/>
            <person name="Cohen L."/>
        </authorList>
    </citation>
    <scope>NUCLEOTIDE SEQUENCE</scope>
    <source>
        <strain evidence="2">CCMP1756</strain>
    </source>
</reference>
<dbReference type="InterPro" id="IPR029063">
    <property type="entry name" value="SAM-dependent_MTases_sf"/>
</dbReference>
<evidence type="ECO:0000313" key="2">
    <source>
        <dbReference type="EMBL" id="CAE0698728.1"/>
    </source>
</evidence>
<evidence type="ECO:0000256" key="1">
    <source>
        <dbReference type="ARBA" id="ARBA00022691"/>
    </source>
</evidence>
<dbReference type="SUPFAM" id="SSF53335">
    <property type="entry name" value="S-adenosyl-L-methionine-dependent methyltransferases"/>
    <property type="match status" value="1"/>
</dbReference>
<dbReference type="AlphaFoldDB" id="A0A7S3ZZD8"/>
<dbReference type="Gene3D" id="2.70.160.11">
    <property type="entry name" value="Hnrnp arginine n-methyltransferase1"/>
    <property type="match status" value="2"/>
</dbReference>
<dbReference type="PANTHER" id="PTHR11006:SF60">
    <property type="entry name" value="PROTEIN ARGININE N-METHYLTRANSFERASE 9"/>
    <property type="match status" value="1"/>
</dbReference>
<accession>A0A7S3ZZD8</accession>
<dbReference type="InterPro" id="IPR025799">
    <property type="entry name" value="Arg_MeTrfase"/>
</dbReference>
<dbReference type="Gene3D" id="3.40.50.150">
    <property type="entry name" value="Vaccinia Virus protein VP39"/>
    <property type="match status" value="1"/>
</dbReference>
<dbReference type="GO" id="GO:0042054">
    <property type="term" value="F:histone methyltransferase activity"/>
    <property type="evidence" value="ECO:0007669"/>
    <property type="project" value="TreeGrafter"/>
</dbReference>
<organism evidence="2">
    <name type="scientific">Pelagomonas calceolata</name>
    <dbReference type="NCBI Taxonomy" id="35677"/>
    <lineage>
        <taxon>Eukaryota</taxon>
        <taxon>Sar</taxon>
        <taxon>Stramenopiles</taxon>
        <taxon>Ochrophyta</taxon>
        <taxon>Pelagophyceae</taxon>
        <taxon>Pelagomonadales</taxon>
        <taxon>Pelagomonadaceae</taxon>
        <taxon>Pelagomonas</taxon>
    </lineage>
</organism>
<protein>
    <recommendedName>
        <fullName evidence="3">Protein arginine N-methyltransferase</fullName>
    </recommendedName>
</protein>
<dbReference type="EMBL" id="HBIW01016413">
    <property type="protein sequence ID" value="CAE0698728.1"/>
    <property type="molecule type" value="Transcribed_RNA"/>
</dbReference>
<keyword evidence="1" id="KW-0949">S-adenosyl-L-methionine</keyword>
<dbReference type="SUPFAM" id="SSF48452">
    <property type="entry name" value="TPR-like"/>
    <property type="match status" value="1"/>
</dbReference>
<dbReference type="PANTHER" id="PTHR11006">
    <property type="entry name" value="PROTEIN ARGININE N-METHYLTRANSFERASE"/>
    <property type="match status" value="1"/>
</dbReference>
<dbReference type="InterPro" id="IPR011990">
    <property type="entry name" value="TPR-like_helical_dom_sf"/>
</dbReference>
<sequence length="673" mass="70570">MEDTVPPAAAQAIITASNLLNDEQQCHKAAAHFTQAFRLAPQLATAFAEEFAEAADALATHRSQNKGSEEAWRAVVGAYLTCINACPANALLLTRLGVAAHARGKLVEARAAFVKAATLDDAVAAEAARRCGAALIENWHWRMLADTARNEFFAGAVARAVAAGATTVLDVGSGTGLLAMAAARAGAARVDAVERCPAMARVCSEVLRLNRSDVTLHCAESTRYGTDIRYDVVVAEVVDAALFGEGCLATLADVSKRLAHDTTKIIPRRAALYAVAVQSPELRSRYAAGAARAREPYTVCDLDATPHTKLATLDLGELDLVSVALQGRRETVLGEAEAVVMQGGRLEGFAVYFELRDGDARLTTAPALYAGNTPRAVSWTQALFHVDAAPVVKAGDVLRLRASVAPDGGIDVLRLAYGINDAPSQATAAVSDDAPSADDVERANDGVYAAAHARAVQKAVAETNAPVCECGLFAGSTPTPGQVVVSHAPVEASGLLRPAAFDLPLARAVRVVPRAATCVGRLVASPSLRRAYFCDEALGFDVKPLNAFASPIARDVDPRAFSDLTYLTATGMVRRVDFVTGADPAAVPEACSLDVATTGVADALLYWWRLGYDAESLSTRPDLDGGGPLSHWRCAACVLRPGLSVSDGDTVRIACAVRFGCLEVLSAEVLSSE</sequence>
<dbReference type="GO" id="GO:0005634">
    <property type="term" value="C:nucleus"/>
    <property type="evidence" value="ECO:0007669"/>
    <property type="project" value="TreeGrafter"/>
</dbReference>
<name>A0A7S3ZZD8_9STRA</name>
<dbReference type="GO" id="GO:0016274">
    <property type="term" value="F:protein-arginine N-methyltransferase activity"/>
    <property type="evidence" value="ECO:0007669"/>
    <property type="project" value="InterPro"/>
</dbReference>
<dbReference type="Gene3D" id="1.25.40.10">
    <property type="entry name" value="Tetratricopeptide repeat domain"/>
    <property type="match status" value="1"/>
</dbReference>
<gene>
    <name evidence="2" type="ORF">PCAL00307_LOCUS14164</name>
</gene>
<dbReference type="Pfam" id="PF06325">
    <property type="entry name" value="PrmA"/>
    <property type="match status" value="1"/>
</dbReference>
<proteinExistence type="predicted"/>
<evidence type="ECO:0008006" key="3">
    <source>
        <dbReference type="Google" id="ProtNLM"/>
    </source>
</evidence>